<gene>
    <name evidence="1" type="ORF">H4683_003363</name>
</gene>
<name>A0A927MKW0_9BACL</name>
<dbReference type="EMBL" id="JADBEL010000023">
    <property type="protein sequence ID" value="MBE1556240.1"/>
    <property type="molecule type" value="Genomic_DNA"/>
</dbReference>
<evidence type="ECO:0000313" key="2">
    <source>
        <dbReference type="Proteomes" id="UP000658225"/>
    </source>
</evidence>
<sequence>MIGITNHFVVQLQQGISLPNSQSLYFLRRNTKGDDKTEE</sequence>
<reference evidence="1" key="1">
    <citation type="submission" date="2020-10" db="EMBL/GenBank/DDBJ databases">
        <title>Genomic Encyclopedia of Type Strains, Phase IV (KMG-IV): sequencing the most valuable type-strain genomes for metagenomic binning, comparative biology and taxonomic classification.</title>
        <authorList>
            <person name="Goeker M."/>
        </authorList>
    </citation>
    <scope>NUCLEOTIDE SEQUENCE</scope>
    <source>
        <strain evidence="1">DSM 13886</strain>
    </source>
</reference>
<dbReference type="AlphaFoldDB" id="A0A927MKW0"/>
<proteinExistence type="predicted"/>
<accession>A0A927MKW0</accession>
<comment type="caution">
    <text evidence="1">The sequence shown here is derived from an EMBL/GenBank/DDBJ whole genome shotgun (WGS) entry which is preliminary data.</text>
</comment>
<organism evidence="1 2">
    <name type="scientific">Sporosarcina limicola</name>
    <dbReference type="NCBI Taxonomy" id="34101"/>
    <lineage>
        <taxon>Bacteria</taxon>
        <taxon>Bacillati</taxon>
        <taxon>Bacillota</taxon>
        <taxon>Bacilli</taxon>
        <taxon>Bacillales</taxon>
        <taxon>Caryophanaceae</taxon>
        <taxon>Sporosarcina</taxon>
    </lineage>
</organism>
<keyword evidence="2" id="KW-1185">Reference proteome</keyword>
<protein>
    <submittedName>
        <fullName evidence="1">Uncharacterized protein</fullName>
    </submittedName>
</protein>
<dbReference type="Proteomes" id="UP000658225">
    <property type="component" value="Unassembled WGS sequence"/>
</dbReference>
<evidence type="ECO:0000313" key="1">
    <source>
        <dbReference type="EMBL" id="MBE1556240.1"/>
    </source>
</evidence>